<dbReference type="CDD" id="cd00063">
    <property type="entry name" value="FN3"/>
    <property type="match status" value="2"/>
</dbReference>
<feature type="signal peptide" evidence="2">
    <location>
        <begin position="1"/>
        <end position="21"/>
    </location>
</feature>
<dbReference type="Gene3D" id="2.60.120.200">
    <property type="match status" value="1"/>
</dbReference>
<dbReference type="PROSITE" id="PS50060">
    <property type="entry name" value="MAM_2"/>
    <property type="match status" value="1"/>
</dbReference>
<reference evidence="6" key="1">
    <citation type="journal article" date="2019" name="Int. J. Syst. Evol. Microbiol.">
        <title>The Global Catalogue of Microorganisms (GCM) 10K type strain sequencing project: providing services to taxonomists for standard genome sequencing and annotation.</title>
        <authorList>
            <consortium name="The Broad Institute Genomics Platform"/>
            <consortium name="The Broad Institute Genome Sequencing Center for Infectious Disease"/>
            <person name="Wu L."/>
            <person name="Ma J."/>
        </authorList>
    </citation>
    <scope>NUCLEOTIDE SEQUENCE [LARGE SCALE GENOMIC DNA]</scope>
    <source>
        <strain evidence="6">KCTC 32514</strain>
    </source>
</reference>
<protein>
    <submittedName>
        <fullName evidence="5">Gliding motility-associated C-terminal domain-containing protein</fullName>
    </submittedName>
</protein>
<dbReference type="NCBIfam" id="TIGR04131">
    <property type="entry name" value="Bac_Flav_CTERM"/>
    <property type="match status" value="1"/>
</dbReference>
<keyword evidence="6" id="KW-1185">Reference proteome</keyword>
<evidence type="ECO:0000313" key="5">
    <source>
        <dbReference type="EMBL" id="MFD2915180.1"/>
    </source>
</evidence>
<dbReference type="InterPro" id="IPR000998">
    <property type="entry name" value="MAM_dom"/>
</dbReference>
<keyword evidence="1" id="KW-0677">Repeat</keyword>
<dbReference type="InterPro" id="IPR036116">
    <property type="entry name" value="FN3_sf"/>
</dbReference>
<gene>
    <name evidence="5" type="ORF">ACFS29_05985</name>
</gene>
<dbReference type="PROSITE" id="PS50853">
    <property type="entry name" value="FN3"/>
    <property type="match status" value="2"/>
</dbReference>
<feature type="domain" description="Fibronectin type-III" evidence="4">
    <location>
        <begin position="495"/>
        <end position="585"/>
    </location>
</feature>
<dbReference type="InterPro" id="IPR026341">
    <property type="entry name" value="T9SS_type_B"/>
</dbReference>
<dbReference type="SUPFAM" id="SSF49265">
    <property type="entry name" value="Fibronectin type III"/>
    <property type="match status" value="2"/>
</dbReference>
<dbReference type="EMBL" id="JBHUOS010000002">
    <property type="protein sequence ID" value="MFD2915180.1"/>
    <property type="molecule type" value="Genomic_DNA"/>
</dbReference>
<dbReference type="SUPFAM" id="SSF49854">
    <property type="entry name" value="Spermadhesin, CUB domain"/>
    <property type="match status" value="1"/>
</dbReference>
<dbReference type="Pfam" id="PF00041">
    <property type="entry name" value="fn3"/>
    <property type="match status" value="1"/>
</dbReference>
<dbReference type="InterPro" id="IPR013320">
    <property type="entry name" value="ConA-like_dom_sf"/>
</dbReference>
<dbReference type="InterPro" id="IPR050991">
    <property type="entry name" value="ECM_Regulatory_Proteins"/>
</dbReference>
<feature type="domain" description="Fibronectin type-III" evidence="4">
    <location>
        <begin position="214"/>
        <end position="307"/>
    </location>
</feature>
<dbReference type="InterPro" id="IPR013783">
    <property type="entry name" value="Ig-like_fold"/>
</dbReference>
<dbReference type="NCBIfam" id="NF038128">
    <property type="entry name" value="choice_anch_J"/>
    <property type="match status" value="1"/>
</dbReference>
<dbReference type="RefSeq" id="WP_194508663.1">
    <property type="nucleotide sequence ID" value="NZ_JADILU010000005.1"/>
</dbReference>
<dbReference type="Gene3D" id="2.60.120.290">
    <property type="entry name" value="Spermadhesin, CUB domain"/>
    <property type="match status" value="1"/>
</dbReference>
<dbReference type="SUPFAM" id="SSF49899">
    <property type="entry name" value="Concanavalin A-like lectins/glucanases"/>
    <property type="match status" value="1"/>
</dbReference>
<name>A0ABW5ZQA5_9FLAO</name>
<dbReference type="InterPro" id="IPR003961">
    <property type="entry name" value="FN3_dom"/>
</dbReference>
<dbReference type="Proteomes" id="UP001597548">
    <property type="component" value="Unassembled WGS sequence"/>
</dbReference>
<feature type="chain" id="PRO_5047227573" evidence="2">
    <location>
        <begin position="22"/>
        <end position="1737"/>
    </location>
</feature>
<evidence type="ECO:0000259" key="4">
    <source>
        <dbReference type="PROSITE" id="PS50853"/>
    </source>
</evidence>
<evidence type="ECO:0000259" key="3">
    <source>
        <dbReference type="PROSITE" id="PS50060"/>
    </source>
</evidence>
<evidence type="ECO:0000256" key="1">
    <source>
        <dbReference type="ARBA" id="ARBA00022737"/>
    </source>
</evidence>
<accession>A0ABW5ZQA5</accession>
<proteinExistence type="predicted"/>
<dbReference type="SMART" id="SM00137">
    <property type="entry name" value="MAM"/>
    <property type="match status" value="1"/>
</dbReference>
<dbReference type="PANTHER" id="PTHR46708">
    <property type="entry name" value="TENASCIN"/>
    <property type="match status" value="1"/>
</dbReference>
<evidence type="ECO:0000256" key="2">
    <source>
        <dbReference type="SAM" id="SignalP"/>
    </source>
</evidence>
<dbReference type="InterPro" id="IPR035914">
    <property type="entry name" value="Sperma_CUB_dom_sf"/>
</dbReference>
<dbReference type="Pfam" id="PF23759">
    <property type="entry name" value="GBD_T9SS_assoc"/>
    <property type="match status" value="1"/>
</dbReference>
<sequence length="1737" mass="183505">MKKVLLSLPLILILTIWCADAQITTYPYTEDFESGDGGWIVDTANPGSWALGTPAAAVINSADSGVNAWVTNLTGDYVANENGVVTSPVFDLSSLNAPSIEMSVWWNSEFSWDGMVLQSSIDGGTTWQNVGANGDPNNWYNDGTIAGNPGGQQEGWTGRAASGSGGWLIARHALIGLGGESNVILRVAFGSDGSVQDEGVAFDTVTIFDVLCAEPSGITIAEVTENSGDISWNPGGAETTWEIAIQTAGTGLPTGSGVSTMNNNPYNATTLTPSTAYEVYIRSDCGVDGFSNWVGPFNFTTLNVPPPTPVGVTCATGTSSYIFTENFDQDPPAGWTGTGFDGSDGNWDITAAGANSFGSGPANAYDGGTGSHLEYEAGGSATDIASAISPAIDLTDAIDGAELSFFFHAFGDNIGTLNVGIANDASGPFTSLFTWVGDYQTSDTEAWVPVGINLDAYLGQVIYLEFNYGGAGTGFEGDIAIDFIRVESCGSFCIPPSGITVANITGTSADISWTANNGETSWEYVVVPVGTGEPTGPGTTVATSSATITGLDFESEYEVWVRADCGGGTFSIWSGPSNFTTTIQSNYAIDCTQAPTQINYCYDNNDTNTWTFVSTDGSPIRLTFNAGGIESCCDDILVYDGADNTAPLIYQGNNGGDLSGLEFNSTGDTLFMEIDSDGSVSCASGSGCCTTPWDFTVACATCTQPEANYTVVSNCLVGPEFFVDVDLINLGSATSVTITDDQGSPSQTVSALGIVTFGPFPNNTPVVITVANDDDANCTITSSSLDQEFCTLNAVDCSVGPTNGFICYGNNDSEIFTYTSTDGSLLNLTINTGEIEGAPFDFLVIVDGNGTELYNGEGNNGVLDGIFVQSITDTITIQIQSDGSVSCESGSFSDGIDFTVACATCVNPTATYQVIDDCVNGDQFLVDVNITSLGDATSLTISNNIDGTTEVVSTIGTYQIGPFPFLVDVVVTVSNNQDVNCVINSNPIQLLACPPENDNPCNATIAVVNADQSCDMVTAGSLIEATDSGVPNGSCGGNPDDDVWFQFTALNEVQLISLVNIAGGGFNTDHALYEGDCDNLVEMECTDGTASVTPQLVVGNTYYVRVFSGGNDAETTTFDLCIKEAPTNIICENAENFCAEPGGALTTSNIIGIPDPTDIACLGSAPNPTWNIIQIGDPGLIEIEISQVDDNGNGLDVDFVLWGPFPDLEDACDGLDFGCPTPGDCPNNTGDPNFYPFGNIVDCSYSFVSVENLTIDNAQTGEIYLLLVTNFSDDPGIISISQTNNGGATDGDITAEIEVDLGEDQNLCGFDSYEIIADSPFADTWEWYCNGFIIDGETSSSLIVTETCTYTVIVYDEQCDTQAQDSVTITFGEEAVANAVDDIITCDDSSADEVEDFDLEIQTIGILGTQAATDFNVTYHLTLAEAQANTGALTSPYTNISNPQTIFVRIEDANALFCFATTSFDLIISGPTPTATSIPIEVCDDDTDGIADFDLAAHSVNILNGQSTTDYTVSYYASEANAETATSAIALLYSSTTQTIWVRVESNIAFDCYTVVPIDLIVKPLPSTTFMTDFDYEVCPNATVPILVTATANNYSENEVTIVWYQDGGVIAGENSLTLPVIEAGLYEIEVTFNDGTQCSSITAQNIIELDTCIIPQGISPNGDGMNDTFDLSSYDVSKLEIFNRNGTLVYSKSNYTDEWYGQTNDGDELPVGTYFYTMEYENGKQRTAWVYIQRLK</sequence>
<comment type="caution">
    <text evidence="5">The sequence shown here is derived from an EMBL/GenBank/DDBJ whole genome shotgun (WGS) entry which is preliminary data.</text>
</comment>
<dbReference type="InterPro" id="IPR056600">
    <property type="entry name" value="GBD_T9SS_assoc"/>
</dbReference>
<dbReference type="Pfam" id="PF13585">
    <property type="entry name" value="CHU_C"/>
    <property type="match status" value="1"/>
</dbReference>
<evidence type="ECO:0000313" key="6">
    <source>
        <dbReference type="Proteomes" id="UP001597548"/>
    </source>
</evidence>
<organism evidence="5 6">
    <name type="scientific">Psychroserpens luteus</name>
    <dbReference type="NCBI Taxonomy" id="1434066"/>
    <lineage>
        <taxon>Bacteria</taxon>
        <taxon>Pseudomonadati</taxon>
        <taxon>Bacteroidota</taxon>
        <taxon>Flavobacteriia</taxon>
        <taxon>Flavobacteriales</taxon>
        <taxon>Flavobacteriaceae</taxon>
        <taxon>Psychroserpens</taxon>
    </lineage>
</organism>
<keyword evidence="2" id="KW-0732">Signal</keyword>
<dbReference type="SMART" id="SM00060">
    <property type="entry name" value="FN3"/>
    <property type="match status" value="2"/>
</dbReference>
<feature type="domain" description="MAM" evidence="3">
    <location>
        <begin position="323"/>
        <end position="491"/>
    </location>
</feature>
<dbReference type="Gene3D" id="2.60.40.10">
    <property type="entry name" value="Immunoglobulins"/>
    <property type="match status" value="2"/>
</dbReference>